<dbReference type="PRINTS" id="PR00398">
    <property type="entry name" value="STRDHORMONER"/>
</dbReference>
<name>A0A6F9DN65_9ASCI</name>
<dbReference type="InterPro" id="IPR001723">
    <property type="entry name" value="Nuclear_hrmn_rcpt"/>
</dbReference>
<keyword evidence="4" id="KW-0862">Zinc</keyword>
<feature type="domain" description="Nuclear receptor" evidence="11">
    <location>
        <begin position="691"/>
        <end position="766"/>
    </location>
</feature>
<keyword evidence="2" id="KW-0479">Metal-binding</keyword>
<keyword evidence="5" id="KW-0805">Transcription regulation</keyword>
<dbReference type="Pfam" id="PF00105">
    <property type="entry name" value="zf-C4"/>
    <property type="match status" value="1"/>
</dbReference>
<keyword evidence="3" id="KW-0863">Zinc-finger</keyword>
<dbReference type="GO" id="GO:0000978">
    <property type="term" value="F:RNA polymerase II cis-regulatory region sequence-specific DNA binding"/>
    <property type="evidence" value="ECO:0007669"/>
    <property type="project" value="TreeGrafter"/>
</dbReference>
<evidence type="ECO:0000259" key="12">
    <source>
        <dbReference type="PROSITE" id="PS51843"/>
    </source>
</evidence>
<dbReference type="Gene3D" id="1.10.565.10">
    <property type="entry name" value="Retinoid X Receptor"/>
    <property type="match status" value="1"/>
</dbReference>
<dbReference type="InterPro" id="IPR035500">
    <property type="entry name" value="NHR-like_dom_sf"/>
</dbReference>
<dbReference type="SUPFAM" id="SSF57716">
    <property type="entry name" value="Glucocorticoid receptor-like (DNA-binding domain)"/>
    <property type="match status" value="1"/>
</dbReference>
<dbReference type="AlphaFoldDB" id="A0A6F9DN65"/>
<dbReference type="SMART" id="SM00430">
    <property type="entry name" value="HOLI"/>
    <property type="match status" value="1"/>
</dbReference>
<evidence type="ECO:0000256" key="3">
    <source>
        <dbReference type="ARBA" id="ARBA00022771"/>
    </source>
</evidence>
<dbReference type="InterPro" id="IPR013088">
    <property type="entry name" value="Znf_NHR/GATA"/>
</dbReference>
<dbReference type="GO" id="GO:0005667">
    <property type="term" value="C:transcription regulator complex"/>
    <property type="evidence" value="ECO:0007669"/>
    <property type="project" value="TreeGrafter"/>
</dbReference>
<dbReference type="SUPFAM" id="SSF48508">
    <property type="entry name" value="Nuclear receptor ligand-binding domain"/>
    <property type="match status" value="1"/>
</dbReference>
<dbReference type="Gene3D" id="3.30.50.10">
    <property type="entry name" value="Erythroid Transcription Factor GATA-1, subunit A"/>
    <property type="match status" value="1"/>
</dbReference>
<evidence type="ECO:0000256" key="5">
    <source>
        <dbReference type="ARBA" id="ARBA00023015"/>
    </source>
</evidence>
<dbReference type="GO" id="GO:0035259">
    <property type="term" value="F:nuclear glucocorticoid receptor binding"/>
    <property type="evidence" value="ECO:0007669"/>
    <property type="project" value="TreeGrafter"/>
</dbReference>
<dbReference type="InterPro" id="IPR000536">
    <property type="entry name" value="Nucl_hrmn_rcpt_lig-bd"/>
</dbReference>
<feature type="compositionally biased region" description="Low complexity" evidence="10">
    <location>
        <begin position="353"/>
        <end position="368"/>
    </location>
</feature>
<gene>
    <name evidence="13" type="primary">Nr4a2</name>
</gene>
<dbReference type="GO" id="GO:0008270">
    <property type="term" value="F:zinc ion binding"/>
    <property type="evidence" value="ECO:0007669"/>
    <property type="project" value="UniProtKB-KW"/>
</dbReference>
<evidence type="ECO:0000259" key="11">
    <source>
        <dbReference type="PROSITE" id="PS51030"/>
    </source>
</evidence>
<feature type="region of interest" description="Disordered" evidence="10">
    <location>
        <begin position="768"/>
        <end position="789"/>
    </location>
</feature>
<keyword evidence="8 13" id="KW-0675">Receptor</keyword>
<dbReference type="GO" id="GO:0004879">
    <property type="term" value="F:nuclear receptor activity"/>
    <property type="evidence" value="ECO:0007669"/>
    <property type="project" value="InterPro"/>
</dbReference>
<dbReference type="PROSITE" id="PS00031">
    <property type="entry name" value="NUCLEAR_REC_DBD_1"/>
    <property type="match status" value="1"/>
</dbReference>
<evidence type="ECO:0000313" key="13">
    <source>
        <dbReference type="EMBL" id="CAB3264438.1"/>
    </source>
</evidence>
<reference evidence="13" key="1">
    <citation type="submission" date="2020-04" db="EMBL/GenBank/DDBJ databases">
        <authorList>
            <person name="Neveu A P."/>
        </authorList>
    </citation>
    <scope>NUCLEOTIDE SEQUENCE</scope>
    <source>
        <tissue evidence="13">Whole embryo</tissue>
    </source>
</reference>
<dbReference type="EMBL" id="LR788576">
    <property type="protein sequence ID" value="CAB3264438.1"/>
    <property type="molecule type" value="mRNA"/>
</dbReference>
<keyword evidence="6" id="KW-0238">DNA-binding</keyword>
<dbReference type="CDD" id="cd06969">
    <property type="entry name" value="NR_DBD_NGFI-B"/>
    <property type="match status" value="1"/>
</dbReference>
<comment type="subcellular location">
    <subcellularLocation>
        <location evidence="1">Nucleus</location>
    </subcellularLocation>
</comment>
<feature type="compositionally biased region" description="Polar residues" evidence="10">
    <location>
        <begin position="203"/>
        <end position="221"/>
    </location>
</feature>
<organism evidence="13">
    <name type="scientific">Phallusia mammillata</name>
    <dbReference type="NCBI Taxonomy" id="59560"/>
    <lineage>
        <taxon>Eukaryota</taxon>
        <taxon>Metazoa</taxon>
        <taxon>Chordata</taxon>
        <taxon>Tunicata</taxon>
        <taxon>Ascidiacea</taxon>
        <taxon>Phlebobranchia</taxon>
        <taxon>Ascidiidae</taxon>
        <taxon>Phallusia</taxon>
    </lineage>
</organism>
<dbReference type="PANTHER" id="PTHR24085:SF4">
    <property type="entry name" value="NUCLEAR HORMONE RECEPTOR HR38-RELATED"/>
    <property type="match status" value="1"/>
</dbReference>
<evidence type="ECO:0000256" key="8">
    <source>
        <dbReference type="ARBA" id="ARBA00023170"/>
    </source>
</evidence>
<protein>
    <submittedName>
        <fullName evidence="13">NR41/42/43 nuclear receptor</fullName>
    </submittedName>
</protein>
<dbReference type="PROSITE" id="PS51843">
    <property type="entry name" value="NR_LBD"/>
    <property type="match status" value="1"/>
</dbReference>
<dbReference type="InterPro" id="IPR003070">
    <property type="entry name" value="NR4A1-3"/>
</dbReference>
<evidence type="ECO:0000256" key="6">
    <source>
        <dbReference type="ARBA" id="ARBA00023125"/>
    </source>
</evidence>
<dbReference type="PANTHER" id="PTHR24085">
    <property type="entry name" value="NUCLEAR HORMONE RECEPTOR"/>
    <property type="match status" value="1"/>
</dbReference>
<feature type="region of interest" description="Disordered" evidence="10">
    <location>
        <begin position="345"/>
        <end position="399"/>
    </location>
</feature>
<evidence type="ECO:0000256" key="4">
    <source>
        <dbReference type="ARBA" id="ARBA00022833"/>
    </source>
</evidence>
<accession>A0A6F9DN65</accession>
<dbReference type="InterPro" id="IPR001628">
    <property type="entry name" value="Znf_hrmn_rcpt"/>
</dbReference>
<dbReference type="GO" id="GO:0005634">
    <property type="term" value="C:nucleus"/>
    <property type="evidence" value="ECO:0007669"/>
    <property type="project" value="UniProtKB-SubCell"/>
</dbReference>
<dbReference type="CDD" id="cd06945">
    <property type="entry name" value="NR_LBD_Nurr1_like"/>
    <property type="match status" value="1"/>
</dbReference>
<dbReference type="PROSITE" id="PS51030">
    <property type="entry name" value="NUCLEAR_REC_DBD_2"/>
    <property type="match status" value="1"/>
</dbReference>
<dbReference type="Pfam" id="PF00104">
    <property type="entry name" value="Hormone_recep"/>
    <property type="match status" value="1"/>
</dbReference>
<feature type="domain" description="NR LBD" evidence="12">
    <location>
        <begin position="792"/>
        <end position="1029"/>
    </location>
</feature>
<evidence type="ECO:0000256" key="2">
    <source>
        <dbReference type="ARBA" id="ARBA00022723"/>
    </source>
</evidence>
<dbReference type="SMART" id="SM00399">
    <property type="entry name" value="ZnF_C4"/>
    <property type="match status" value="1"/>
</dbReference>
<dbReference type="FunFam" id="3.30.50.10:FF:000009">
    <property type="entry name" value="nuclear receptor subfamily 4 group A member 2"/>
    <property type="match status" value="1"/>
</dbReference>
<evidence type="ECO:0000256" key="10">
    <source>
        <dbReference type="SAM" id="MobiDB-lite"/>
    </source>
</evidence>
<keyword evidence="7" id="KW-0804">Transcription</keyword>
<keyword evidence="9" id="KW-0539">Nucleus</keyword>
<evidence type="ECO:0000256" key="7">
    <source>
        <dbReference type="ARBA" id="ARBA00023163"/>
    </source>
</evidence>
<evidence type="ECO:0000256" key="1">
    <source>
        <dbReference type="ARBA" id="ARBA00004123"/>
    </source>
</evidence>
<proteinExistence type="evidence at transcript level"/>
<sequence length="1034" mass="113976">MSTLIMPSDCFGNNNELQTISPTKYEYQLSSASDFSHPFSSVAFCGKQQEETSEDFAFVTVPEKQTFGLESSANSSEGFQSEEDKYSDLEDIDPVFMTSSQHRIANEALPAASIVCAQQQQSSSQSTVASVIPFDANATVIHSNKGNMTATAVTNFLGYQQDWASAGTVLHEPALREATRQQATNGAVSDVFNGSPQPGAVRGSTTGGRSPNPSANSLEMHQRQSNAGLIDHENIPASVQIMTDTSGQHFVQQMDQSMLSPMAKKNSTLVPPGALLSVPNTPHTCGSPAYSNHSEDVQAECMPSFSKTPQTSPYNVGGGYYDDFTFAAGKLGGDEVEAYSMEQPQLGYQQRTQSVQSSGRRQFRSSFSDSRRTSNVTPPSPNSVEDVFNGSRSQPRRDFYNEGLCSNAQVEIRNRMDGFQAYSTSPTDTKPYIMQQDVNSNHLKKSLSVGVTKSNIMSQSALTSSALSMPSLMTGNAHASLLSPLQQKNMRAFDQQEMSGVDVKNHFTSMLNSPLPTTTAATFTEAEQSPRQSSQHSPTDLSVTRARLEFENYQQQQQQQQQVFESARLSRSVKEQAAGTASAADIADIFGHYRQERDQFPHLPDVSGHMQSNAFSNSIPAGLLKQQDADCVYPSPLPYNGQMYLTIPSTHSNPFHPFRSHYSGQQRHHPYQTDRLVGGSSMTHTPRPSSEGLCAVCGDNAACQHYGVRTCEGCKGFFKRTVQKKSTYVCLANKNCPVDKRRRNRCQFCRYEKCLAVGMVKEVVRTDHLKGRRGRLPSKPKGPQDPVAPPSPPISFITSLVRAHVDTNPAITNTDTSKYRPPGVPPCSPPLTTAEETHNFYDLLASCLSVVRQWADKIPGFGNLCEEDQTILIEKAFLEIFLLRLVYRSEIQEGKLVFCNGLALHRDQLYRSFGEWIDSIISFACTFSDLNVDISSFSCMLGLLLFQERPGLRDSKKVEELQGMVIDSLKDHVSKSTITADRPNFFNKILAVLPDLRALATIGIGRMYTHKMESQNVPMPQCLQRSLEIPANHV</sequence>
<dbReference type="PRINTS" id="PR00047">
    <property type="entry name" value="STROIDFINGER"/>
</dbReference>
<feature type="region of interest" description="Disordered" evidence="10">
    <location>
        <begin position="188"/>
        <end position="221"/>
    </location>
</feature>
<dbReference type="PRINTS" id="PR01284">
    <property type="entry name" value="NUCLEARECPTR"/>
</dbReference>
<dbReference type="GO" id="GO:0071376">
    <property type="term" value="P:cellular response to corticotropin-releasing hormone stimulus"/>
    <property type="evidence" value="ECO:0007669"/>
    <property type="project" value="TreeGrafter"/>
</dbReference>
<evidence type="ECO:0000256" key="9">
    <source>
        <dbReference type="ARBA" id="ARBA00023242"/>
    </source>
</evidence>